<feature type="transmembrane region" description="Helical" evidence="6">
    <location>
        <begin position="396"/>
        <end position="417"/>
    </location>
</feature>
<keyword evidence="8" id="KW-1185">Reference proteome</keyword>
<evidence type="ECO:0000256" key="5">
    <source>
        <dbReference type="ARBA" id="ARBA00023136"/>
    </source>
</evidence>
<organism evidence="7 8">
    <name type="scientific">Nocardioides panaciterrulae</name>
    <dbReference type="NCBI Taxonomy" id="661492"/>
    <lineage>
        <taxon>Bacteria</taxon>
        <taxon>Bacillati</taxon>
        <taxon>Actinomycetota</taxon>
        <taxon>Actinomycetes</taxon>
        <taxon>Propionibacteriales</taxon>
        <taxon>Nocardioidaceae</taxon>
        <taxon>Nocardioides</taxon>
    </lineage>
</organism>
<reference evidence="7 8" key="1">
    <citation type="submission" date="2020-07" db="EMBL/GenBank/DDBJ databases">
        <title>Sequencing the genomes of 1000 actinobacteria strains.</title>
        <authorList>
            <person name="Klenk H.-P."/>
        </authorList>
    </citation>
    <scope>NUCLEOTIDE SEQUENCE [LARGE SCALE GENOMIC DNA]</scope>
    <source>
        <strain evidence="7 8">DSM 21350</strain>
    </source>
</reference>
<feature type="transmembrane region" description="Helical" evidence="6">
    <location>
        <begin position="21"/>
        <end position="42"/>
    </location>
</feature>
<evidence type="ECO:0000313" key="7">
    <source>
        <dbReference type="EMBL" id="NYD41524.1"/>
    </source>
</evidence>
<feature type="transmembrane region" description="Helical" evidence="6">
    <location>
        <begin position="160"/>
        <end position="181"/>
    </location>
</feature>
<dbReference type="GO" id="GO:0015658">
    <property type="term" value="F:branched-chain amino acid transmembrane transporter activity"/>
    <property type="evidence" value="ECO:0007669"/>
    <property type="project" value="InterPro"/>
</dbReference>
<comment type="caution">
    <text evidence="7">The sequence shown here is derived from an EMBL/GenBank/DDBJ whole genome shotgun (WGS) entry which is preliminary data.</text>
</comment>
<evidence type="ECO:0000256" key="1">
    <source>
        <dbReference type="ARBA" id="ARBA00004651"/>
    </source>
</evidence>
<dbReference type="EMBL" id="JACCBG010000001">
    <property type="protein sequence ID" value="NYD41524.1"/>
    <property type="molecule type" value="Genomic_DNA"/>
</dbReference>
<evidence type="ECO:0000256" key="4">
    <source>
        <dbReference type="ARBA" id="ARBA00022989"/>
    </source>
</evidence>
<evidence type="ECO:0000256" key="2">
    <source>
        <dbReference type="ARBA" id="ARBA00022475"/>
    </source>
</evidence>
<gene>
    <name evidence="7" type="ORF">BJZ21_001607</name>
</gene>
<dbReference type="PANTHER" id="PTHR30482:SF10">
    <property type="entry name" value="HIGH-AFFINITY BRANCHED-CHAIN AMINO ACID TRANSPORT PROTEIN BRAE"/>
    <property type="match status" value="1"/>
</dbReference>
<feature type="transmembrane region" description="Helical" evidence="6">
    <location>
        <begin position="62"/>
        <end position="82"/>
    </location>
</feature>
<dbReference type="CDD" id="cd06581">
    <property type="entry name" value="TM_PBP1_LivM_like"/>
    <property type="match status" value="1"/>
</dbReference>
<feature type="transmembrane region" description="Helical" evidence="6">
    <location>
        <begin position="229"/>
        <end position="247"/>
    </location>
</feature>
<keyword evidence="2" id="KW-1003">Cell membrane</keyword>
<name>A0A7Y9E5B9_9ACTN</name>
<feature type="transmembrane region" description="Helical" evidence="6">
    <location>
        <begin position="94"/>
        <end position="110"/>
    </location>
</feature>
<feature type="transmembrane region" description="Helical" evidence="6">
    <location>
        <begin position="259"/>
        <end position="280"/>
    </location>
</feature>
<evidence type="ECO:0000313" key="8">
    <source>
        <dbReference type="Proteomes" id="UP000535511"/>
    </source>
</evidence>
<keyword evidence="4 6" id="KW-1133">Transmembrane helix</keyword>
<feature type="transmembrane region" description="Helical" evidence="6">
    <location>
        <begin position="342"/>
        <end position="375"/>
    </location>
</feature>
<protein>
    <submittedName>
        <fullName evidence="7">ABC-type branched-subunit amino acid transport system permease subunit</fullName>
    </submittedName>
</protein>
<dbReference type="InterPro" id="IPR001851">
    <property type="entry name" value="ABC_transp_permease"/>
</dbReference>
<keyword evidence="5 6" id="KW-0472">Membrane</keyword>
<keyword evidence="3 6" id="KW-0812">Transmembrane</keyword>
<accession>A0A7Y9E5B9</accession>
<comment type="subcellular location">
    <subcellularLocation>
        <location evidence="1">Cell membrane</location>
        <topology evidence="1">Multi-pass membrane protein</topology>
    </subcellularLocation>
</comment>
<dbReference type="PANTHER" id="PTHR30482">
    <property type="entry name" value="HIGH-AFFINITY BRANCHED-CHAIN AMINO ACID TRANSPORT SYSTEM PERMEASE"/>
    <property type="match status" value="1"/>
</dbReference>
<dbReference type="Proteomes" id="UP000535511">
    <property type="component" value="Unassembled WGS sequence"/>
</dbReference>
<dbReference type="AlphaFoldDB" id="A0A7Y9E5B9"/>
<dbReference type="InterPro" id="IPR043428">
    <property type="entry name" value="LivM-like"/>
</dbReference>
<dbReference type="Pfam" id="PF02653">
    <property type="entry name" value="BPD_transp_2"/>
    <property type="match status" value="2"/>
</dbReference>
<dbReference type="RefSeq" id="WP_218851375.1">
    <property type="nucleotide sequence ID" value="NZ_JACCBG010000001.1"/>
</dbReference>
<evidence type="ECO:0000256" key="3">
    <source>
        <dbReference type="ARBA" id="ARBA00022692"/>
    </source>
</evidence>
<feature type="transmembrane region" description="Helical" evidence="6">
    <location>
        <begin position="312"/>
        <end position="330"/>
    </location>
</feature>
<sequence>MDTIQAILNAMVREAISPQTAAVAIAAIGLNIHFGYTGLINIGQSGFMLLGAYGLAISVGHGLPLIVGVLIGFAAALVFALVLGAPTLKLRGDYLAIVTISAAEILRYVGRSALLTDFTGAAQGLSGATFRGPFVNLSFFGDGTTTLSPFSYHDVAGGAVWVRLLGWLLVIACVAGIVVLVRSAKRPPRVRRAVRGPGRRPEVTATTEERVDLGADAAAPAGLSPAVRGAAIVLLGVLGVLVVFFLVPTTYQNTGVSGWWVRFAAWVLVAVSVVVVWLLVRSPWGRLLRGIREDEDAIRSLGKNVFAIKMQALIIGGVFGALGGMVYVLASSVQPDSMGRSLTFFCYTALLIGGAASIFGPVLGAVIFYGARIVIKVAAGAYVPDSIMNGQQTEQFSYIVVGVALMLIVIFRPQGILGNKRELRFNV</sequence>
<evidence type="ECO:0000256" key="6">
    <source>
        <dbReference type="SAM" id="Phobius"/>
    </source>
</evidence>
<proteinExistence type="predicted"/>
<dbReference type="GO" id="GO:0005886">
    <property type="term" value="C:plasma membrane"/>
    <property type="evidence" value="ECO:0007669"/>
    <property type="project" value="UniProtKB-SubCell"/>
</dbReference>